<organism evidence="1 2">
    <name type="scientific">Trema orientale</name>
    <name type="common">Charcoal tree</name>
    <name type="synonym">Celtis orientalis</name>
    <dbReference type="NCBI Taxonomy" id="63057"/>
    <lineage>
        <taxon>Eukaryota</taxon>
        <taxon>Viridiplantae</taxon>
        <taxon>Streptophyta</taxon>
        <taxon>Embryophyta</taxon>
        <taxon>Tracheophyta</taxon>
        <taxon>Spermatophyta</taxon>
        <taxon>Magnoliopsida</taxon>
        <taxon>eudicotyledons</taxon>
        <taxon>Gunneridae</taxon>
        <taxon>Pentapetalae</taxon>
        <taxon>rosids</taxon>
        <taxon>fabids</taxon>
        <taxon>Rosales</taxon>
        <taxon>Cannabaceae</taxon>
        <taxon>Trema</taxon>
    </lineage>
</organism>
<reference evidence="2" key="1">
    <citation type="submission" date="2016-06" db="EMBL/GenBank/DDBJ databases">
        <title>Parallel loss of symbiosis genes in relatives of nitrogen-fixing non-legume Parasponia.</title>
        <authorList>
            <person name="Van Velzen R."/>
            <person name="Holmer R."/>
            <person name="Bu F."/>
            <person name="Rutten L."/>
            <person name="Van Zeijl A."/>
            <person name="Liu W."/>
            <person name="Santuari L."/>
            <person name="Cao Q."/>
            <person name="Sharma T."/>
            <person name="Shen D."/>
            <person name="Roswanjaya Y."/>
            <person name="Wardhani T."/>
            <person name="Kalhor M.S."/>
            <person name="Jansen J."/>
            <person name="Van den Hoogen J."/>
            <person name="Gungor B."/>
            <person name="Hartog M."/>
            <person name="Hontelez J."/>
            <person name="Verver J."/>
            <person name="Yang W.-C."/>
            <person name="Schijlen E."/>
            <person name="Repin R."/>
            <person name="Schilthuizen M."/>
            <person name="Schranz E."/>
            <person name="Heidstra R."/>
            <person name="Miyata K."/>
            <person name="Fedorova E."/>
            <person name="Kohlen W."/>
            <person name="Bisseling T."/>
            <person name="Smit S."/>
            <person name="Geurts R."/>
        </authorList>
    </citation>
    <scope>NUCLEOTIDE SEQUENCE [LARGE SCALE GENOMIC DNA]</scope>
    <source>
        <strain evidence="2">cv. RG33-2</strain>
    </source>
</reference>
<dbReference type="Proteomes" id="UP000237000">
    <property type="component" value="Unassembled WGS sequence"/>
</dbReference>
<name>A0A2P5EW97_TREOI</name>
<dbReference type="AlphaFoldDB" id="A0A2P5EW97"/>
<protein>
    <submittedName>
        <fullName evidence="1">Uncharacterized protein</fullName>
    </submittedName>
</protein>
<dbReference type="InParanoid" id="A0A2P5EW97"/>
<gene>
    <name evidence="1" type="ORF">TorRG33x02_143390</name>
</gene>
<evidence type="ECO:0000313" key="1">
    <source>
        <dbReference type="EMBL" id="PON89816.1"/>
    </source>
</evidence>
<evidence type="ECO:0000313" key="2">
    <source>
        <dbReference type="Proteomes" id="UP000237000"/>
    </source>
</evidence>
<proteinExistence type="predicted"/>
<comment type="caution">
    <text evidence="1">The sequence shown here is derived from an EMBL/GenBank/DDBJ whole genome shotgun (WGS) entry which is preliminary data.</text>
</comment>
<sequence>MTKLARKKATPPQSAKKLAIKLNKGLGWMKHQSRTVPLELHGTPVKSKIALLPQDLASFASTAIDVLEEKPDMITKDVKRMVDVTKVEL</sequence>
<accession>A0A2P5EW97</accession>
<keyword evidence="2" id="KW-1185">Reference proteome</keyword>
<dbReference type="EMBL" id="JXTC01000089">
    <property type="protein sequence ID" value="PON89816.1"/>
    <property type="molecule type" value="Genomic_DNA"/>
</dbReference>